<organism evidence="1 2">
    <name type="scientific">Hoeflea marina</name>
    <dbReference type="NCBI Taxonomy" id="274592"/>
    <lineage>
        <taxon>Bacteria</taxon>
        <taxon>Pseudomonadati</taxon>
        <taxon>Pseudomonadota</taxon>
        <taxon>Alphaproteobacteria</taxon>
        <taxon>Hyphomicrobiales</taxon>
        <taxon>Rhizobiaceae</taxon>
        <taxon>Hoeflea</taxon>
    </lineage>
</organism>
<evidence type="ECO:0008006" key="3">
    <source>
        <dbReference type="Google" id="ProtNLM"/>
    </source>
</evidence>
<dbReference type="EMBL" id="QGTR01000002">
    <property type="protein sequence ID" value="PWW02196.1"/>
    <property type="molecule type" value="Genomic_DNA"/>
</dbReference>
<sequence length="113" mass="12655">MRVTASIFISALLRRVFADGGAGAIERRGAEQAGAVFVRVHHRDGAETLLAPAPQSVFDADAPDDRIFELRLQRVPGHEVSDLLVRELKFDSDIWIVEIETETPQTYLEILER</sequence>
<evidence type="ECO:0000313" key="1">
    <source>
        <dbReference type="EMBL" id="PWW02196.1"/>
    </source>
</evidence>
<reference evidence="1 2" key="1">
    <citation type="submission" date="2018-05" db="EMBL/GenBank/DDBJ databases">
        <title>Genomic Encyclopedia of Type Strains, Phase IV (KMG-IV): sequencing the most valuable type-strain genomes for metagenomic binning, comparative biology and taxonomic classification.</title>
        <authorList>
            <person name="Goeker M."/>
        </authorList>
    </citation>
    <scope>NUCLEOTIDE SEQUENCE [LARGE SCALE GENOMIC DNA]</scope>
    <source>
        <strain evidence="1 2">DSM 16791</strain>
    </source>
</reference>
<protein>
    <recommendedName>
        <fullName evidence="3">DUF1491 family protein</fullName>
    </recommendedName>
</protein>
<dbReference type="Proteomes" id="UP000246352">
    <property type="component" value="Unassembled WGS sequence"/>
</dbReference>
<accession>A0A317PN43</accession>
<keyword evidence="2" id="KW-1185">Reference proteome</keyword>
<dbReference type="Pfam" id="PF07372">
    <property type="entry name" value="DUF1491"/>
    <property type="match status" value="1"/>
</dbReference>
<proteinExistence type="predicted"/>
<name>A0A317PN43_9HYPH</name>
<dbReference type="Gene3D" id="3.40.1530.20">
    <property type="entry name" value="Protein of unknown function (DUF1491)"/>
    <property type="match status" value="1"/>
</dbReference>
<dbReference type="InterPro" id="IPR009964">
    <property type="entry name" value="DUF1491"/>
</dbReference>
<dbReference type="RefSeq" id="WP_110032078.1">
    <property type="nucleotide sequence ID" value="NZ_QGTR01000002.1"/>
</dbReference>
<dbReference type="AlphaFoldDB" id="A0A317PN43"/>
<gene>
    <name evidence="1" type="ORF">DFR52_102864</name>
</gene>
<evidence type="ECO:0000313" key="2">
    <source>
        <dbReference type="Proteomes" id="UP000246352"/>
    </source>
</evidence>
<comment type="caution">
    <text evidence="1">The sequence shown here is derived from an EMBL/GenBank/DDBJ whole genome shotgun (WGS) entry which is preliminary data.</text>
</comment>
<dbReference type="OrthoDB" id="9809136at2"/>